<dbReference type="Proteomes" id="UP000585474">
    <property type="component" value="Unassembled WGS sequence"/>
</dbReference>
<name>A0A7J0F0L0_9ERIC</name>
<evidence type="ECO:0000313" key="1">
    <source>
        <dbReference type="EMBL" id="GFY92224.1"/>
    </source>
</evidence>
<accession>A0A7J0F0L0</accession>
<organism evidence="1 2">
    <name type="scientific">Actinidia rufa</name>
    <dbReference type="NCBI Taxonomy" id="165716"/>
    <lineage>
        <taxon>Eukaryota</taxon>
        <taxon>Viridiplantae</taxon>
        <taxon>Streptophyta</taxon>
        <taxon>Embryophyta</taxon>
        <taxon>Tracheophyta</taxon>
        <taxon>Spermatophyta</taxon>
        <taxon>Magnoliopsida</taxon>
        <taxon>eudicotyledons</taxon>
        <taxon>Gunneridae</taxon>
        <taxon>Pentapetalae</taxon>
        <taxon>asterids</taxon>
        <taxon>Ericales</taxon>
        <taxon>Actinidiaceae</taxon>
        <taxon>Actinidia</taxon>
    </lineage>
</organism>
<dbReference type="PANTHER" id="PTHR33983:SF1">
    <property type="entry name" value="OS07G0185900 PROTEIN"/>
    <property type="match status" value="1"/>
</dbReference>
<keyword evidence="2" id="KW-1185">Reference proteome</keyword>
<protein>
    <submittedName>
        <fullName evidence="1">Uncharacterized protein</fullName>
    </submittedName>
</protein>
<evidence type="ECO:0000313" key="2">
    <source>
        <dbReference type="Proteomes" id="UP000585474"/>
    </source>
</evidence>
<dbReference type="EMBL" id="BJWL01000008">
    <property type="protein sequence ID" value="GFY92224.1"/>
    <property type="molecule type" value="Genomic_DNA"/>
</dbReference>
<dbReference type="AlphaFoldDB" id="A0A7J0F0L0"/>
<gene>
    <name evidence="1" type="ORF">Acr_08g0006200</name>
</gene>
<dbReference type="OrthoDB" id="747111at2759"/>
<dbReference type="PANTHER" id="PTHR33983">
    <property type="entry name" value="OS07G0185900 PROTEIN"/>
    <property type="match status" value="1"/>
</dbReference>
<comment type="caution">
    <text evidence="1">The sequence shown here is derived from an EMBL/GenBank/DDBJ whole genome shotgun (WGS) entry which is preliminary data.</text>
</comment>
<sequence length="78" mass="8340">MAKYAELLDAGIRMAARFHSHCPQTARMYYHPPPLPPANKYHHHSGASGDVSAGVGNCVAKPGIGGVDTADFILYSFV</sequence>
<proteinExistence type="predicted"/>
<reference evidence="1 2" key="1">
    <citation type="submission" date="2019-07" db="EMBL/GenBank/DDBJ databases">
        <title>De Novo Assembly of kiwifruit Actinidia rufa.</title>
        <authorList>
            <person name="Sugita-Konishi S."/>
            <person name="Sato K."/>
            <person name="Mori E."/>
            <person name="Abe Y."/>
            <person name="Kisaki G."/>
            <person name="Hamano K."/>
            <person name="Suezawa K."/>
            <person name="Otani M."/>
            <person name="Fukuda T."/>
            <person name="Manabe T."/>
            <person name="Gomi K."/>
            <person name="Tabuchi M."/>
            <person name="Akimitsu K."/>
            <person name="Kataoka I."/>
        </authorList>
    </citation>
    <scope>NUCLEOTIDE SEQUENCE [LARGE SCALE GENOMIC DNA]</scope>
    <source>
        <strain evidence="2">cv. Fuchu</strain>
    </source>
</reference>